<evidence type="ECO:0000313" key="2">
    <source>
        <dbReference type="Proteomes" id="UP000198816"/>
    </source>
</evidence>
<dbReference type="Proteomes" id="UP000198816">
    <property type="component" value="Unassembled WGS sequence"/>
</dbReference>
<proteinExistence type="predicted"/>
<accession>A0A1H2ZXT4</accession>
<evidence type="ECO:0000313" key="1">
    <source>
        <dbReference type="EMBL" id="SDX21479.1"/>
    </source>
</evidence>
<dbReference type="OrthoDB" id="515424at2"/>
<organism evidence="1 2">
    <name type="scientific">Thiocapsa roseopersicina</name>
    <dbReference type="NCBI Taxonomy" id="1058"/>
    <lineage>
        <taxon>Bacteria</taxon>
        <taxon>Pseudomonadati</taxon>
        <taxon>Pseudomonadota</taxon>
        <taxon>Gammaproteobacteria</taxon>
        <taxon>Chromatiales</taxon>
        <taxon>Chromatiaceae</taxon>
        <taxon>Thiocapsa</taxon>
    </lineage>
</organism>
<reference evidence="2" key="1">
    <citation type="submission" date="2016-10" db="EMBL/GenBank/DDBJ databases">
        <authorList>
            <person name="Varghese N."/>
            <person name="Submissions S."/>
        </authorList>
    </citation>
    <scope>NUCLEOTIDE SEQUENCE [LARGE SCALE GENOMIC DNA]</scope>
    <source>
        <strain evidence="2">DSM 217</strain>
    </source>
</reference>
<dbReference type="RefSeq" id="WP_093034820.1">
    <property type="nucleotide sequence ID" value="NZ_FNNZ01000017.1"/>
</dbReference>
<protein>
    <submittedName>
        <fullName evidence="1">5-methylcytosine-specific restriction enzyme A</fullName>
    </submittedName>
</protein>
<sequence>MPTPTQQAIDEAFAALVYDRDERKAPDAHRSSKFRVGWAAALEGKVYEAEKLERLTWLNLGYRLSHHFGALTPEQIDVVYDYLAASWREPCAA</sequence>
<dbReference type="AlphaFoldDB" id="A0A1H2ZXT4"/>
<dbReference type="EMBL" id="FNNZ01000017">
    <property type="protein sequence ID" value="SDX21479.1"/>
    <property type="molecule type" value="Genomic_DNA"/>
</dbReference>
<gene>
    <name evidence="1" type="ORF">SAMN05421783_11763</name>
</gene>
<keyword evidence="2" id="KW-1185">Reference proteome</keyword>
<name>A0A1H2ZXT4_THIRO</name>